<keyword evidence="7 17" id="KW-0812">Transmembrane</keyword>
<dbReference type="InterPro" id="IPR050175">
    <property type="entry name" value="Complex_I_Subunit_2"/>
</dbReference>
<evidence type="ECO:0000256" key="5">
    <source>
        <dbReference type="ARBA" id="ARBA00022448"/>
    </source>
</evidence>
<dbReference type="PRINTS" id="PR01436">
    <property type="entry name" value="NADHDHGNASE2"/>
</dbReference>
<dbReference type="EC" id="7.1.1.2" evidence="3 17"/>
<keyword evidence="10 17" id="KW-0249">Electron transport</keyword>
<keyword evidence="11 17" id="KW-1133">Transmembrane helix</keyword>
<comment type="similarity">
    <text evidence="2 17">Belongs to the complex I subunit 2 family.</text>
</comment>
<feature type="transmembrane region" description="Helical" evidence="17">
    <location>
        <begin position="146"/>
        <end position="164"/>
    </location>
</feature>
<feature type="transmembrane region" description="Helical" evidence="17">
    <location>
        <begin position="171"/>
        <end position="187"/>
    </location>
</feature>
<evidence type="ECO:0000256" key="10">
    <source>
        <dbReference type="ARBA" id="ARBA00022982"/>
    </source>
</evidence>
<feature type="transmembrane region" description="Helical" evidence="17">
    <location>
        <begin position="230"/>
        <end position="249"/>
    </location>
</feature>
<comment type="subcellular location">
    <subcellularLocation>
        <location evidence="1 17">Mitochondrion inner membrane</location>
        <topology evidence="1 17">Multi-pass membrane protein</topology>
    </subcellularLocation>
</comment>
<feature type="transmembrane region" description="Helical" evidence="17">
    <location>
        <begin position="28"/>
        <end position="48"/>
    </location>
</feature>
<sequence>MKFSSVMFLSITTLVMSTLMMISSNSWISLWICLELNMFMFVPVIMWDKLDWEEEGAVKYFVIQSLASALLLISIFYSYNLWGVPLISMLMLILSVFMKLGSFPFIFWYISVMKSISWFSCMVLSTWQKLGPLSILIFYMNFLPNLVMLVSVINVFVGGWGGCLQSDLRTLMAYSSVSHLGWMMSVLNTPYKMFSMTYFIFYVLLILPIFIILMMMNVKKLSSLFSLSKMPLSYLLSLMLLLLSLGGVPPMSGFLPKLMILNILVYENLVMSVIMVIFSLMSLYMYMNMFFTMFIFYYINLELKLEFNYVLLMSILISFCLMPMVMI</sequence>
<proteinExistence type="inferred from homology"/>
<gene>
    <name evidence="19" type="primary">ND2</name>
</gene>
<dbReference type="AlphaFoldDB" id="A0A0F6PBM7"/>
<comment type="catalytic activity">
    <reaction evidence="16 17">
        <text>a ubiquinone + NADH + 5 H(+)(in) = a ubiquinol + NAD(+) + 4 H(+)(out)</text>
        <dbReference type="Rhea" id="RHEA:29091"/>
        <dbReference type="Rhea" id="RHEA-COMP:9565"/>
        <dbReference type="Rhea" id="RHEA-COMP:9566"/>
        <dbReference type="ChEBI" id="CHEBI:15378"/>
        <dbReference type="ChEBI" id="CHEBI:16389"/>
        <dbReference type="ChEBI" id="CHEBI:17976"/>
        <dbReference type="ChEBI" id="CHEBI:57540"/>
        <dbReference type="ChEBI" id="CHEBI:57945"/>
        <dbReference type="EC" id="7.1.1.2"/>
    </reaction>
</comment>
<evidence type="ECO:0000256" key="9">
    <source>
        <dbReference type="ARBA" id="ARBA00022967"/>
    </source>
</evidence>
<dbReference type="InterPro" id="IPR001750">
    <property type="entry name" value="ND/Mrp_TM"/>
</dbReference>
<feature type="domain" description="NADH:quinone oxidoreductase/Mrp antiporter transmembrane" evidence="18">
    <location>
        <begin position="24"/>
        <end position="281"/>
    </location>
</feature>
<evidence type="ECO:0000256" key="14">
    <source>
        <dbReference type="ARBA" id="ARBA00023128"/>
    </source>
</evidence>
<geneLocation type="mitochondrion" evidence="19"/>
<feature type="transmembrane region" description="Helical" evidence="17">
    <location>
        <begin position="309"/>
        <end position="326"/>
    </location>
</feature>
<dbReference type="Pfam" id="PF00361">
    <property type="entry name" value="Proton_antipo_M"/>
    <property type="match status" value="1"/>
</dbReference>
<evidence type="ECO:0000256" key="3">
    <source>
        <dbReference type="ARBA" id="ARBA00012944"/>
    </source>
</evidence>
<accession>A0A0F6PBM7</accession>
<evidence type="ECO:0000256" key="4">
    <source>
        <dbReference type="ARBA" id="ARBA00021008"/>
    </source>
</evidence>
<dbReference type="GO" id="GO:0008137">
    <property type="term" value="F:NADH dehydrogenase (ubiquinone) activity"/>
    <property type="evidence" value="ECO:0007669"/>
    <property type="project" value="UniProtKB-EC"/>
</dbReference>
<keyword evidence="14 17" id="KW-0496">Mitochondrion</keyword>
<keyword evidence="8 17" id="KW-0999">Mitochondrion inner membrane</keyword>
<evidence type="ECO:0000256" key="12">
    <source>
        <dbReference type="ARBA" id="ARBA00023027"/>
    </source>
</evidence>
<dbReference type="EMBL" id="KM655838">
    <property type="protein sequence ID" value="AJO61891.1"/>
    <property type="molecule type" value="Genomic_DNA"/>
</dbReference>
<feature type="transmembrane region" description="Helical" evidence="17">
    <location>
        <begin position="86"/>
        <end position="110"/>
    </location>
</feature>
<dbReference type="PANTHER" id="PTHR46552">
    <property type="entry name" value="NADH-UBIQUINONE OXIDOREDUCTASE CHAIN 2"/>
    <property type="match status" value="1"/>
</dbReference>
<evidence type="ECO:0000313" key="19">
    <source>
        <dbReference type="EMBL" id="AJO61891.1"/>
    </source>
</evidence>
<feature type="transmembrane region" description="Helical" evidence="17">
    <location>
        <begin position="269"/>
        <end position="297"/>
    </location>
</feature>
<feature type="transmembrane region" description="Helical" evidence="17">
    <location>
        <begin position="60"/>
        <end position="80"/>
    </location>
</feature>
<evidence type="ECO:0000256" key="17">
    <source>
        <dbReference type="RuleBase" id="RU003403"/>
    </source>
</evidence>
<comment type="function">
    <text evidence="17">Core subunit of the mitochondrial membrane respiratory chain NADH dehydrogenase (Complex I) which catalyzes electron transfer from NADH through the respiratory chain, using ubiquinone as an electron acceptor. Essential for the catalytic activity and assembly of complex I.</text>
</comment>
<keyword evidence="15 17" id="KW-0472">Membrane</keyword>
<dbReference type="GO" id="GO:0006120">
    <property type="term" value="P:mitochondrial electron transport, NADH to ubiquinone"/>
    <property type="evidence" value="ECO:0007669"/>
    <property type="project" value="InterPro"/>
</dbReference>
<evidence type="ECO:0000256" key="7">
    <source>
        <dbReference type="ARBA" id="ARBA00022692"/>
    </source>
</evidence>
<keyword evidence="5" id="KW-0813">Transport</keyword>
<dbReference type="PANTHER" id="PTHR46552:SF1">
    <property type="entry name" value="NADH-UBIQUINONE OXIDOREDUCTASE CHAIN 2"/>
    <property type="match status" value="1"/>
</dbReference>
<dbReference type="InterPro" id="IPR003917">
    <property type="entry name" value="NADH_UbQ_OxRdtase_chain2"/>
</dbReference>
<protein>
    <recommendedName>
        <fullName evidence="4 17">NADH-ubiquinone oxidoreductase chain 2</fullName>
        <ecNumber evidence="3 17">7.1.1.2</ecNumber>
    </recommendedName>
</protein>
<name>A0A0F6PBM7_WHICA</name>
<evidence type="ECO:0000256" key="11">
    <source>
        <dbReference type="ARBA" id="ARBA00022989"/>
    </source>
</evidence>
<evidence type="ECO:0000256" key="13">
    <source>
        <dbReference type="ARBA" id="ARBA00023075"/>
    </source>
</evidence>
<evidence type="ECO:0000256" key="8">
    <source>
        <dbReference type="ARBA" id="ARBA00022792"/>
    </source>
</evidence>
<keyword evidence="13 17" id="KW-0830">Ubiquinone</keyword>
<keyword evidence="12 17" id="KW-0520">NAD</keyword>
<evidence type="ECO:0000259" key="18">
    <source>
        <dbReference type="Pfam" id="PF00361"/>
    </source>
</evidence>
<evidence type="ECO:0000256" key="16">
    <source>
        <dbReference type="ARBA" id="ARBA00049551"/>
    </source>
</evidence>
<keyword evidence="6 17" id="KW-0679">Respiratory chain</keyword>
<dbReference type="GO" id="GO:0005743">
    <property type="term" value="C:mitochondrial inner membrane"/>
    <property type="evidence" value="ECO:0007669"/>
    <property type="project" value="UniProtKB-SubCell"/>
</dbReference>
<evidence type="ECO:0000256" key="6">
    <source>
        <dbReference type="ARBA" id="ARBA00022660"/>
    </source>
</evidence>
<evidence type="ECO:0000256" key="15">
    <source>
        <dbReference type="ARBA" id="ARBA00023136"/>
    </source>
</evidence>
<evidence type="ECO:0000256" key="2">
    <source>
        <dbReference type="ARBA" id="ARBA00007012"/>
    </source>
</evidence>
<reference evidence="19" key="1">
    <citation type="journal article" date="2015" name="Belg. J. Zool.">
        <title>Complete mitochondrial genome of Whitmania laevis (Annelida, Hirudinea) and comparative analyses within Whitmania mitochondrial genomes.</title>
        <authorList>
            <person name="Ye F."/>
            <person name="Liu T."/>
            <person name="Zhu W."/>
            <person name="You P."/>
        </authorList>
    </citation>
    <scope>NUCLEOTIDE SEQUENCE</scope>
</reference>
<feature type="transmembrane region" description="Helical" evidence="17">
    <location>
        <begin position="5"/>
        <end position="22"/>
    </location>
</feature>
<feature type="transmembrane region" description="Helical" evidence="17">
    <location>
        <begin position="199"/>
        <end position="218"/>
    </location>
</feature>
<evidence type="ECO:0000256" key="1">
    <source>
        <dbReference type="ARBA" id="ARBA00004448"/>
    </source>
</evidence>
<organism evidence="19">
    <name type="scientific">Whitmania acranulata</name>
    <name type="common">Leech</name>
    <dbReference type="NCBI Taxonomy" id="1329092"/>
    <lineage>
        <taxon>Eukaryota</taxon>
        <taxon>Metazoa</taxon>
        <taxon>Spiralia</taxon>
        <taxon>Lophotrochozoa</taxon>
        <taxon>Annelida</taxon>
        <taxon>Clitellata</taxon>
        <taxon>Hirudinea</taxon>
        <taxon>Hirudinida</taxon>
        <taxon>Hirudiniformes</taxon>
        <taxon>Haemopidae</taxon>
        <taxon>Whitmania</taxon>
    </lineage>
</organism>
<keyword evidence="9 17" id="KW-1278">Translocase</keyword>